<keyword evidence="1" id="KW-0560">Oxidoreductase</keyword>
<keyword evidence="1" id="KW-0812">Transmembrane</keyword>
<comment type="catalytic activity">
    <reaction evidence="1">
        <text>all-trans-beta-carotene + O2 = 2 all-trans-retinal</text>
        <dbReference type="Rhea" id="RHEA:32887"/>
        <dbReference type="ChEBI" id="CHEBI:15379"/>
        <dbReference type="ChEBI" id="CHEBI:17579"/>
        <dbReference type="ChEBI" id="CHEBI:17898"/>
        <dbReference type="EC" id="1.13.11.63"/>
    </reaction>
</comment>
<keyword evidence="1" id="KW-0472">Membrane</keyword>
<proteinExistence type="inferred from homology"/>
<dbReference type="STRING" id="1260251.SPISAL_04965"/>
<feature type="transmembrane region" description="Helical" evidence="1">
    <location>
        <begin position="259"/>
        <end position="281"/>
    </location>
</feature>
<dbReference type="EMBL" id="VIFK01000040">
    <property type="protein sequence ID" value="TQE99782.1"/>
    <property type="molecule type" value="Genomic_DNA"/>
</dbReference>
<feature type="binding site" evidence="1">
    <location>
        <position position="212"/>
    </location>
    <ligand>
        <name>Fe cation</name>
        <dbReference type="ChEBI" id="CHEBI:24875"/>
    </ligand>
</feature>
<dbReference type="GO" id="GO:0003834">
    <property type="term" value="F:beta-carotene 15,15'-dioxygenase activity"/>
    <property type="evidence" value="ECO:0007669"/>
    <property type="project" value="UniProtKB-EC"/>
</dbReference>
<keyword evidence="1" id="KW-1003">Cell membrane</keyword>
<keyword evidence="1" id="KW-0223">Dioxygenase</keyword>
<feature type="binding site" evidence="1">
    <location>
        <position position="208"/>
    </location>
    <ligand>
        <name>Fe cation</name>
        <dbReference type="ChEBI" id="CHEBI:24875"/>
    </ligand>
</feature>
<comment type="subcellular location">
    <subcellularLocation>
        <location evidence="1">Cell membrane</location>
        <topology evidence="1">Multi-pass membrane protein</topology>
    </subcellularLocation>
</comment>
<dbReference type="Proteomes" id="UP000315400">
    <property type="component" value="Unassembled WGS sequence"/>
</dbReference>
<evidence type="ECO:0000256" key="1">
    <source>
        <dbReference type="HAMAP-Rule" id="MF_02093"/>
    </source>
</evidence>
<evidence type="ECO:0000313" key="3">
    <source>
        <dbReference type="Proteomes" id="UP000315400"/>
    </source>
</evidence>
<reference evidence="2 3" key="1">
    <citation type="submission" date="2019-06" db="EMBL/GenBank/DDBJ databases">
        <title>Metagenome assembled Genome of Spiribacter salinus SL48-SHIP from the microbial mat of Salt Lake 48 (Novosibirsk region, Russia).</title>
        <authorList>
            <person name="Shipova A."/>
            <person name="Rozanov A.S."/>
            <person name="Bryanskaya A.V."/>
            <person name="Peltek S.E."/>
        </authorList>
    </citation>
    <scope>NUCLEOTIDE SEQUENCE [LARGE SCALE GENOMIC DNA]</scope>
    <source>
        <strain evidence="2">SL48-SHIP-2</strain>
    </source>
</reference>
<dbReference type="NCBIfam" id="TIGR03753">
    <property type="entry name" value="blh_monoox"/>
    <property type="match status" value="1"/>
</dbReference>
<dbReference type="GO" id="GO:0010436">
    <property type="term" value="F:carotenoid dioxygenase activity"/>
    <property type="evidence" value="ECO:0007669"/>
    <property type="project" value="UniProtKB-UniRule"/>
</dbReference>
<feature type="transmembrane region" description="Helical" evidence="1">
    <location>
        <begin position="151"/>
        <end position="173"/>
    </location>
</feature>
<keyword evidence="2" id="KW-0503">Monooxygenase</keyword>
<feature type="transmembrane region" description="Helical" evidence="1">
    <location>
        <begin position="7"/>
        <end position="26"/>
    </location>
</feature>
<dbReference type="GO" id="GO:0005506">
    <property type="term" value="F:iron ion binding"/>
    <property type="evidence" value="ECO:0007669"/>
    <property type="project" value="UniProtKB-UniRule"/>
</dbReference>
<dbReference type="GO" id="GO:0016121">
    <property type="term" value="P:carotene catabolic process"/>
    <property type="evidence" value="ECO:0007669"/>
    <property type="project" value="UniProtKB-UniRule"/>
</dbReference>
<feature type="transmembrane region" description="Helical" evidence="1">
    <location>
        <begin position="67"/>
        <end position="88"/>
    </location>
</feature>
<dbReference type="HAMAP" id="MF_02093">
    <property type="entry name" value="Beta_carotene_diox"/>
    <property type="match status" value="1"/>
</dbReference>
<sequence>MSATERLPAFWLFPVGLVLALGFSSLPGQWPLYAVLAIGVMVFGLPHGSLDTAVAKQHLGVTQPARLALFFAAYLGLGALVLAIWWQIPTVALAAFLLYSAVHFGDDVSARLGRLGATGYGLWLLSLPLVLRPADVLPLFEALGAGNAPAILATAPWALGIGGILLAVGLYQSPNRAMSDWRDPALLALGAAMLHPLAYFVAYFCFLHSPRHLELAARDLGLYSWRDRLAAVAPTTLATYALVAAAVPFLIGLPMDAMLLRLVFITLAALTVPHMILELIASPRRQA</sequence>
<dbReference type="AlphaFoldDB" id="A0A540VSP4"/>
<accession>A0A540VSP4</accession>
<comment type="cofactor">
    <cofactor evidence="1">
        <name>Fe(2+)</name>
        <dbReference type="ChEBI" id="CHEBI:29033"/>
    </cofactor>
</comment>
<dbReference type="GO" id="GO:0005886">
    <property type="term" value="C:plasma membrane"/>
    <property type="evidence" value="ECO:0007669"/>
    <property type="project" value="UniProtKB-SubCell"/>
</dbReference>
<feature type="binding site" evidence="1">
    <location>
        <position position="47"/>
    </location>
    <ligand>
        <name>Fe cation</name>
        <dbReference type="ChEBI" id="CHEBI:24875"/>
    </ligand>
</feature>
<comment type="similarity">
    <text evidence="1">Belongs to the Brp/Blh beta-carotene diooxygenase family.</text>
</comment>
<keyword evidence="1" id="KW-0479">Metal-binding</keyword>
<protein>
    <recommendedName>
        <fullName evidence="1">Probable beta-carotene 15,15'-dioxygenase</fullName>
        <ecNumber evidence="1">1.13.11.63</ecNumber>
    </recommendedName>
</protein>
<name>A0A540VSP4_9GAMM</name>
<keyword evidence="1" id="KW-0408">Iron</keyword>
<dbReference type="GO" id="GO:0004497">
    <property type="term" value="F:monooxygenase activity"/>
    <property type="evidence" value="ECO:0007669"/>
    <property type="project" value="UniProtKB-KW"/>
</dbReference>
<organism evidence="2 3">
    <name type="scientific">Spiribacter salinus</name>
    <dbReference type="NCBI Taxonomy" id="1335746"/>
    <lineage>
        <taxon>Bacteria</taxon>
        <taxon>Pseudomonadati</taxon>
        <taxon>Pseudomonadota</taxon>
        <taxon>Gammaproteobacteria</taxon>
        <taxon>Chromatiales</taxon>
        <taxon>Ectothiorhodospiraceae</taxon>
        <taxon>Spiribacter</taxon>
    </lineage>
</organism>
<dbReference type="EC" id="1.13.11.63" evidence="1"/>
<dbReference type="InterPro" id="IPR022270">
    <property type="entry name" value="Blh_diox"/>
</dbReference>
<dbReference type="Pfam" id="PF15461">
    <property type="entry name" value="BCD"/>
    <property type="match status" value="1"/>
</dbReference>
<evidence type="ECO:0000313" key="2">
    <source>
        <dbReference type="EMBL" id="TQE99782.1"/>
    </source>
</evidence>
<feature type="transmembrane region" description="Helical" evidence="1">
    <location>
        <begin position="32"/>
        <end position="55"/>
    </location>
</feature>
<comment type="function">
    <text evidence="1">Catalyzes the cleavage of beta-carotene at its central double bond (15,15') to yield two molecules of all-trans-retinal.</text>
</comment>
<comment type="caution">
    <text evidence="2">The sequence shown here is derived from an EMBL/GenBank/DDBJ whole genome shotgun (WGS) entry which is preliminary data.</text>
</comment>
<feature type="binding site" evidence="1">
    <location>
        <position position="103"/>
    </location>
    <ligand>
        <name>Fe cation</name>
        <dbReference type="ChEBI" id="CHEBI:24875"/>
    </ligand>
</feature>
<feature type="transmembrane region" description="Helical" evidence="1">
    <location>
        <begin position="185"/>
        <end position="208"/>
    </location>
</feature>
<feature type="transmembrane region" description="Helical" evidence="1">
    <location>
        <begin position="229"/>
        <end position="253"/>
    </location>
</feature>
<gene>
    <name evidence="2" type="ORF">FKY71_06900</name>
</gene>
<keyword evidence="1" id="KW-1133">Transmembrane helix</keyword>